<dbReference type="SUPFAM" id="SSF103481">
    <property type="entry name" value="Multidrug resistance efflux transporter EmrE"/>
    <property type="match status" value="2"/>
</dbReference>
<organism evidence="8 9">
    <name type="scientific">Macleaya cordata</name>
    <name type="common">Five-seeded plume-poppy</name>
    <name type="synonym">Bocconia cordata</name>
    <dbReference type="NCBI Taxonomy" id="56857"/>
    <lineage>
        <taxon>Eukaryota</taxon>
        <taxon>Viridiplantae</taxon>
        <taxon>Streptophyta</taxon>
        <taxon>Embryophyta</taxon>
        <taxon>Tracheophyta</taxon>
        <taxon>Spermatophyta</taxon>
        <taxon>Magnoliopsida</taxon>
        <taxon>Ranunculales</taxon>
        <taxon>Papaveraceae</taxon>
        <taxon>Papaveroideae</taxon>
        <taxon>Macleaya</taxon>
    </lineage>
</organism>
<keyword evidence="5 6" id="KW-0472">Membrane</keyword>
<dbReference type="AlphaFoldDB" id="A0A200RBC1"/>
<sequence>MLTASLLHQPTFPAISTVGSSSKRFSPLYPKLSSPFPISSSPRKLELTRASKKQLYQSQIQRSDTPIVIVSKKEVDGGGVDLGWLPAFPHVLIASMSNFLFGYHIGVMNGPIVSIAHELGFEGNSLLEGLVVSIFIAGAFIGSVSSGSLVDNFGCRRTLQFDTIPLILGAIISAQAHSLDEILLGRFLVGLGIGVNTVLVPIYISEVAPTRYRGSLGSLCQIGTCLGIVTSLFLGISSENDPHWWRTMLYLASVPGFILALGMQFSVDSPRWLCKVGRLDDAKKVISNLWGEAEVEKSIDEFQSVIKNDGSDLESSWLELLEEPHNRVALIGGALFVLQQFAGINGVLYFSSLTFKDVGITSSTLASLFVGLTNFAGALLALNLIDKQGRQRLLIGSYLGMAASMFLIVYSISSPLDEQLSHSLSILGSLMYIFTFAIGAGPVTGLVIPELSSSRTRGKIMAFSFSVHWVCNFIVGLFFLELVDRFGIAPVYASFGGVSLLSAIFAKYFIVETKGRSLEEIEMSLNPNIRSKDQGDVFALPKGHLCYQVIVSLYWKRSAQFGIRVLGRGWGKMASSVEMSNGGGDHVVELISNSSDAEISSLSEEIAPLLSDGDKSKINIFTVSYPRKKPTREKLTKVGEAEVQLFTQFVSWTWGGSKYSGLLCMALSSFIYCVMDVLSDVFTVQSIPLFESVFTRSTIILISSFVWLRKTGQPIFGPTNIRHLLVSRALMGFMSLFSFVYSVQSLPLSQAIVLNFTTPIMASIAARIILQEKLKLADIGGLACSFFGLLFIFRPVLTTQGGIAETTELGNQYTVRVNHPIFAVLVGLFSSITGGISYCLIRAGAKASDQPVVTVLSFSLLACPAAAISTFALQNFVLPNFYSLFLMVVLSILAFFAEVLLARGLQLEKTSKVANMHYIEPLLLQMVGIGLSRLTPSFGRLAGCLLILVSVCYTVCFGPEKEME</sequence>
<evidence type="ECO:0000313" key="8">
    <source>
        <dbReference type="EMBL" id="OVA20014.1"/>
    </source>
</evidence>
<dbReference type="InterPro" id="IPR036259">
    <property type="entry name" value="MFS_trans_sf"/>
</dbReference>
<dbReference type="CDD" id="cd17315">
    <property type="entry name" value="MFS_GLUT_like"/>
    <property type="match status" value="1"/>
</dbReference>
<dbReference type="InterPro" id="IPR003663">
    <property type="entry name" value="Sugar/inositol_transpt"/>
</dbReference>
<dbReference type="OrthoDB" id="6612291at2759"/>
<evidence type="ECO:0000256" key="1">
    <source>
        <dbReference type="ARBA" id="ARBA00004141"/>
    </source>
</evidence>
<dbReference type="PANTHER" id="PTHR23503">
    <property type="entry name" value="SOLUTE CARRIER FAMILY 2"/>
    <property type="match status" value="1"/>
</dbReference>
<evidence type="ECO:0000256" key="2">
    <source>
        <dbReference type="ARBA" id="ARBA00007635"/>
    </source>
</evidence>
<dbReference type="InterPro" id="IPR005829">
    <property type="entry name" value="Sugar_transporter_CS"/>
</dbReference>
<comment type="caution">
    <text evidence="8">The sequence shown here is derived from an EMBL/GenBank/DDBJ whole genome shotgun (WGS) entry which is preliminary data.</text>
</comment>
<dbReference type="GO" id="GO:0016020">
    <property type="term" value="C:membrane"/>
    <property type="evidence" value="ECO:0007669"/>
    <property type="project" value="UniProtKB-SubCell"/>
</dbReference>
<feature type="transmembrane region" description="Helical" evidence="6">
    <location>
        <begin position="752"/>
        <end position="770"/>
    </location>
</feature>
<evidence type="ECO:0000256" key="3">
    <source>
        <dbReference type="ARBA" id="ARBA00022692"/>
    </source>
</evidence>
<evidence type="ECO:0000256" key="5">
    <source>
        <dbReference type="ARBA" id="ARBA00023136"/>
    </source>
</evidence>
<accession>A0A200RBC1</accession>
<keyword evidence="3 6" id="KW-0812">Transmembrane</keyword>
<dbReference type="Proteomes" id="UP000195402">
    <property type="component" value="Unassembled WGS sequence"/>
</dbReference>
<comment type="similarity">
    <text evidence="2">Belongs to the drug/metabolite transporter (DMT) superfamily. Plant drug/metabolite exporter (P-DME) (TC 2.A.7.4) family.</text>
</comment>
<keyword evidence="9" id="KW-1185">Reference proteome</keyword>
<gene>
    <name evidence="8" type="ORF">BVC80_1667g46</name>
</gene>
<dbReference type="InterPro" id="IPR020846">
    <property type="entry name" value="MFS_dom"/>
</dbReference>
<reference evidence="8 9" key="1">
    <citation type="journal article" date="2017" name="Mol. Plant">
        <title>The Genome of Medicinal Plant Macleaya cordata Provides New Insights into Benzylisoquinoline Alkaloids Metabolism.</title>
        <authorList>
            <person name="Liu X."/>
            <person name="Liu Y."/>
            <person name="Huang P."/>
            <person name="Ma Y."/>
            <person name="Qing Z."/>
            <person name="Tang Q."/>
            <person name="Cao H."/>
            <person name="Cheng P."/>
            <person name="Zheng Y."/>
            <person name="Yuan Z."/>
            <person name="Zhou Y."/>
            <person name="Liu J."/>
            <person name="Tang Z."/>
            <person name="Zhuo Y."/>
            <person name="Zhang Y."/>
            <person name="Yu L."/>
            <person name="Huang J."/>
            <person name="Yang P."/>
            <person name="Peng Q."/>
            <person name="Zhang J."/>
            <person name="Jiang W."/>
            <person name="Zhang Z."/>
            <person name="Lin K."/>
            <person name="Ro D.K."/>
            <person name="Chen X."/>
            <person name="Xiong X."/>
            <person name="Shang Y."/>
            <person name="Huang S."/>
            <person name="Zeng J."/>
        </authorList>
    </citation>
    <scope>NUCLEOTIDE SEQUENCE [LARGE SCALE GENOMIC DNA]</scope>
    <source>
        <strain evidence="9">cv. BLH2017</strain>
        <tissue evidence="8">Root</tissue>
    </source>
</reference>
<dbReference type="Gene3D" id="1.20.1250.20">
    <property type="entry name" value="MFS general substrate transporter like domains"/>
    <property type="match status" value="1"/>
</dbReference>
<dbReference type="NCBIfam" id="TIGR00879">
    <property type="entry name" value="SP"/>
    <property type="match status" value="1"/>
</dbReference>
<feature type="transmembrane region" description="Helical" evidence="6">
    <location>
        <begin position="216"/>
        <end position="236"/>
    </location>
</feature>
<feature type="transmembrane region" description="Helical" evidence="6">
    <location>
        <begin position="362"/>
        <end position="381"/>
    </location>
</feature>
<feature type="transmembrane region" description="Helical" evidence="6">
    <location>
        <begin position="393"/>
        <end position="412"/>
    </location>
</feature>
<dbReference type="EMBL" id="MVGT01000150">
    <property type="protein sequence ID" value="OVA20014.1"/>
    <property type="molecule type" value="Genomic_DNA"/>
</dbReference>
<feature type="transmembrane region" description="Helical" evidence="6">
    <location>
        <begin position="248"/>
        <end position="267"/>
    </location>
</feature>
<dbReference type="Pfam" id="PF00083">
    <property type="entry name" value="Sugar_tr"/>
    <property type="match status" value="1"/>
</dbReference>
<feature type="transmembrane region" description="Helical" evidence="6">
    <location>
        <begin position="460"/>
        <end position="480"/>
    </location>
</feature>
<feature type="transmembrane region" description="Helical" evidence="6">
    <location>
        <begin position="938"/>
        <end position="958"/>
    </location>
</feature>
<dbReference type="PROSITE" id="PS00217">
    <property type="entry name" value="SUGAR_TRANSPORT_2"/>
    <property type="match status" value="1"/>
</dbReference>
<dbReference type="InterPro" id="IPR005828">
    <property type="entry name" value="MFS_sugar_transport-like"/>
</dbReference>
<evidence type="ECO:0000256" key="4">
    <source>
        <dbReference type="ARBA" id="ARBA00022989"/>
    </source>
</evidence>
<feature type="transmembrane region" description="Helical" evidence="6">
    <location>
        <begin position="424"/>
        <end position="448"/>
    </location>
</feature>
<dbReference type="Pfam" id="PF00892">
    <property type="entry name" value="EamA"/>
    <property type="match status" value="1"/>
</dbReference>
<comment type="subcellular location">
    <subcellularLocation>
        <location evidence="1">Membrane</location>
        <topology evidence="1">Multi-pass membrane protein</topology>
    </subcellularLocation>
</comment>
<keyword evidence="4 6" id="KW-1133">Transmembrane helix</keyword>
<dbReference type="InterPro" id="IPR037185">
    <property type="entry name" value="EmrE-like"/>
</dbReference>
<dbReference type="InterPro" id="IPR000620">
    <property type="entry name" value="EamA_dom"/>
</dbReference>
<dbReference type="PANTHER" id="PTHR23503:SF103">
    <property type="entry name" value="PLASTIDIC GLUCOSE TRANSPORTER 1-RELATED"/>
    <property type="match status" value="1"/>
</dbReference>
<evidence type="ECO:0000256" key="6">
    <source>
        <dbReference type="SAM" id="Phobius"/>
    </source>
</evidence>
<evidence type="ECO:0000259" key="7">
    <source>
        <dbReference type="PROSITE" id="PS50850"/>
    </source>
</evidence>
<evidence type="ECO:0000313" key="9">
    <source>
        <dbReference type="Proteomes" id="UP000195402"/>
    </source>
</evidence>
<feature type="transmembrane region" description="Helical" evidence="6">
    <location>
        <begin position="126"/>
        <end position="147"/>
    </location>
</feature>
<feature type="transmembrane region" description="Helical" evidence="6">
    <location>
        <begin position="486"/>
        <end position="510"/>
    </location>
</feature>
<dbReference type="PROSITE" id="PS50850">
    <property type="entry name" value="MFS"/>
    <property type="match status" value="1"/>
</dbReference>
<feature type="transmembrane region" description="Helical" evidence="6">
    <location>
        <begin position="817"/>
        <end position="841"/>
    </location>
</feature>
<feature type="transmembrane region" description="Helical" evidence="6">
    <location>
        <begin position="777"/>
        <end position="797"/>
    </location>
</feature>
<feature type="domain" description="Major facilitator superfamily (MFS) profile" evidence="7">
    <location>
        <begin position="90"/>
        <end position="514"/>
    </location>
</feature>
<proteinExistence type="inferred from homology"/>
<feature type="transmembrane region" description="Helical" evidence="6">
    <location>
        <begin position="183"/>
        <end position="204"/>
    </location>
</feature>
<dbReference type="SUPFAM" id="SSF103473">
    <property type="entry name" value="MFS general substrate transporter"/>
    <property type="match status" value="1"/>
</dbReference>
<dbReference type="InParanoid" id="A0A200RBC1"/>
<protein>
    <submittedName>
        <fullName evidence="8">Drug/metabolite transporter</fullName>
    </submittedName>
</protein>
<name>A0A200RBC1_MACCD</name>
<feature type="transmembrane region" description="Helical" evidence="6">
    <location>
        <begin position="82"/>
        <end position="106"/>
    </location>
</feature>
<feature type="transmembrane region" description="Helical" evidence="6">
    <location>
        <begin position="853"/>
        <end position="874"/>
    </location>
</feature>
<feature type="transmembrane region" description="Helical" evidence="6">
    <location>
        <begin position="328"/>
        <end position="350"/>
    </location>
</feature>
<dbReference type="InterPro" id="IPR045263">
    <property type="entry name" value="GLUT"/>
</dbReference>
<dbReference type="GO" id="GO:0015149">
    <property type="term" value="F:hexose transmembrane transporter activity"/>
    <property type="evidence" value="ECO:0007669"/>
    <property type="project" value="TreeGrafter"/>
</dbReference>
<feature type="transmembrane region" description="Helical" evidence="6">
    <location>
        <begin position="880"/>
        <end position="901"/>
    </location>
</feature>
<feature type="transmembrane region" description="Helical" evidence="6">
    <location>
        <begin position="729"/>
        <end position="746"/>
    </location>
</feature>
<dbReference type="PRINTS" id="PR00171">
    <property type="entry name" value="SUGRTRNSPORT"/>
</dbReference>